<sequence length="402" mass="42411">MSSALIFDHVRTPRGRGKPDGALHEVTPVRLASTVLQALRERSALDTRRVDDVIFGIVSPVGEQGQVLPRLAALDAGYDQSVAGVQINRFCGSGLEACHMGAAKLIAGQADFVVCGGVESMSRVPILSDGGAWAADPRIALRAHFIPQGISADLIATRWGYGRERLDAFAVGSHQRAARAWAEGRFDASVAPVHDLVGEVLLARDETVRPDCRIEDLAALRPAFERAGREAGFDAIAMRRYPDVAQVQHRHHAGNSSGIVDGACAVLLGTAEAGRAAGLRPRARIVSWAEIGSEPTLMLTAPSFAAQKALARARMTARDIDLWEINEAFAAVALRFTEAMDLDPAAVNVNGGSIAMGHPLGATGAILIGTALDELERSGRSTALVTLCVGAGMGVATVIERL</sequence>
<dbReference type="InterPro" id="IPR020610">
    <property type="entry name" value="Thiolase_AS"/>
</dbReference>
<dbReference type="NCBIfam" id="NF006090">
    <property type="entry name" value="PRK08242.1"/>
    <property type="match status" value="1"/>
</dbReference>
<evidence type="ECO:0000256" key="1">
    <source>
        <dbReference type="ARBA" id="ARBA00010982"/>
    </source>
</evidence>
<keyword evidence="2 4" id="KW-0808">Transferase</keyword>
<comment type="similarity">
    <text evidence="1 4">Belongs to the thiolase-like superfamily. Thiolase family.</text>
</comment>
<evidence type="ECO:0000313" key="8">
    <source>
        <dbReference type="Proteomes" id="UP001368500"/>
    </source>
</evidence>
<evidence type="ECO:0000313" key="7">
    <source>
        <dbReference type="EMBL" id="MEK8025895.1"/>
    </source>
</evidence>
<evidence type="ECO:0000256" key="2">
    <source>
        <dbReference type="ARBA" id="ARBA00022679"/>
    </source>
</evidence>
<dbReference type="PANTHER" id="PTHR43365">
    <property type="entry name" value="BLR7806 PROTEIN"/>
    <property type="match status" value="1"/>
</dbReference>
<organism evidence="7 8">
    <name type="scientific">Pseudaquabacterium rugosum</name>
    <dbReference type="NCBI Taxonomy" id="2984194"/>
    <lineage>
        <taxon>Bacteria</taxon>
        <taxon>Pseudomonadati</taxon>
        <taxon>Pseudomonadota</taxon>
        <taxon>Betaproteobacteria</taxon>
        <taxon>Burkholderiales</taxon>
        <taxon>Sphaerotilaceae</taxon>
        <taxon>Pseudaquabacterium</taxon>
    </lineage>
</organism>
<accession>A0ABU9BAY3</accession>
<dbReference type="SUPFAM" id="SSF53901">
    <property type="entry name" value="Thiolase-like"/>
    <property type="match status" value="2"/>
</dbReference>
<dbReference type="NCBIfam" id="TIGR01930">
    <property type="entry name" value="AcCoA-C-Actrans"/>
    <property type="match status" value="1"/>
</dbReference>
<keyword evidence="3 4" id="KW-0012">Acyltransferase</keyword>
<dbReference type="PROSITE" id="PS00099">
    <property type="entry name" value="THIOLASE_3"/>
    <property type="match status" value="1"/>
</dbReference>
<dbReference type="Proteomes" id="UP001368500">
    <property type="component" value="Unassembled WGS sequence"/>
</dbReference>
<dbReference type="EMBL" id="JBBUTF010000006">
    <property type="protein sequence ID" value="MEK8025895.1"/>
    <property type="molecule type" value="Genomic_DNA"/>
</dbReference>
<evidence type="ECO:0000256" key="4">
    <source>
        <dbReference type="RuleBase" id="RU003557"/>
    </source>
</evidence>
<keyword evidence="8" id="KW-1185">Reference proteome</keyword>
<evidence type="ECO:0000256" key="3">
    <source>
        <dbReference type="ARBA" id="ARBA00023315"/>
    </source>
</evidence>
<dbReference type="PROSITE" id="PS00737">
    <property type="entry name" value="THIOLASE_2"/>
    <property type="match status" value="1"/>
</dbReference>
<dbReference type="InterPro" id="IPR020616">
    <property type="entry name" value="Thiolase_N"/>
</dbReference>
<dbReference type="Pfam" id="PF00108">
    <property type="entry name" value="Thiolase_N"/>
    <property type="match status" value="1"/>
</dbReference>
<dbReference type="Gene3D" id="3.40.47.10">
    <property type="match status" value="2"/>
</dbReference>
<dbReference type="InterPro" id="IPR020613">
    <property type="entry name" value="Thiolase_CS"/>
</dbReference>
<protein>
    <submittedName>
        <fullName evidence="7">Acetyl-CoA C-acetyltransferase</fullName>
        <ecNumber evidence="7">2.3.1.9</ecNumber>
    </submittedName>
</protein>
<feature type="domain" description="Thiolase C-terminal" evidence="6">
    <location>
        <begin position="280"/>
        <end position="401"/>
    </location>
</feature>
<reference evidence="7 8" key="1">
    <citation type="submission" date="2024-04" db="EMBL/GenBank/DDBJ databases">
        <title>Novel species of the genus Ideonella isolated from streams.</title>
        <authorList>
            <person name="Lu H."/>
        </authorList>
    </citation>
    <scope>NUCLEOTIDE SEQUENCE [LARGE SCALE GENOMIC DNA]</scope>
    <source>
        <strain evidence="7 8">BYS139W</strain>
    </source>
</reference>
<evidence type="ECO:0000259" key="6">
    <source>
        <dbReference type="Pfam" id="PF02803"/>
    </source>
</evidence>
<dbReference type="InterPro" id="IPR016039">
    <property type="entry name" value="Thiolase-like"/>
</dbReference>
<feature type="domain" description="Thiolase N-terminal" evidence="5">
    <location>
        <begin position="6"/>
        <end position="228"/>
    </location>
</feature>
<dbReference type="PANTHER" id="PTHR43365:SF1">
    <property type="entry name" value="ACETYL-COA C-ACYLTRANSFERASE"/>
    <property type="match status" value="1"/>
</dbReference>
<comment type="caution">
    <text evidence="7">The sequence shown here is derived from an EMBL/GenBank/DDBJ whole genome shotgun (WGS) entry which is preliminary data.</text>
</comment>
<proteinExistence type="inferred from homology"/>
<dbReference type="CDD" id="cd00751">
    <property type="entry name" value="thiolase"/>
    <property type="match status" value="1"/>
</dbReference>
<dbReference type="InterPro" id="IPR020617">
    <property type="entry name" value="Thiolase_C"/>
</dbReference>
<dbReference type="InterPro" id="IPR002155">
    <property type="entry name" value="Thiolase"/>
</dbReference>
<dbReference type="PIRSF" id="PIRSF000429">
    <property type="entry name" value="Ac-CoA_Ac_transf"/>
    <property type="match status" value="1"/>
</dbReference>
<dbReference type="GO" id="GO:0003985">
    <property type="term" value="F:acetyl-CoA C-acetyltransferase activity"/>
    <property type="evidence" value="ECO:0007669"/>
    <property type="project" value="UniProtKB-EC"/>
</dbReference>
<dbReference type="EC" id="2.3.1.9" evidence="7"/>
<dbReference type="Pfam" id="PF02803">
    <property type="entry name" value="Thiolase_C"/>
    <property type="match status" value="1"/>
</dbReference>
<gene>
    <name evidence="7" type="ORF">AACH11_07970</name>
</gene>
<evidence type="ECO:0000259" key="5">
    <source>
        <dbReference type="Pfam" id="PF00108"/>
    </source>
</evidence>
<dbReference type="RefSeq" id="WP_341373681.1">
    <property type="nucleotide sequence ID" value="NZ_JBBUTF010000006.1"/>
</dbReference>
<name>A0ABU9BAY3_9BURK</name>